<reference evidence="2 3" key="1">
    <citation type="journal article" date="2019" name="PLoS Pathog.">
        <title>Genome sequence of the bovine parasite Schistosoma bovis Tanzania.</title>
        <authorList>
            <person name="Oey H."/>
            <person name="Zakrzewski M."/>
            <person name="Gobert G."/>
            <person name="Gravermann K."/>
            <person name="Stoye J."/>
            <person name="Jones M."/>
            <person name="Mcmanus D."/>
            <person name="Krause L."/>
        </authorList>
    </citation>
    <scope>NUCLEOTIDE SEQUENCE [LARGE SCALE GENOMIC DNA]</scope>
    <source>
        <strain evidence="2 3">TAN1997</strain>
    </source>
</reference>
<organism evidence="2 3">
    <name type="scientific">Schistosoma bovis</name>
    <name type="common">Blood fluke</name>
    <dbReference type="NCBI Taxonomy" id="6184"/>
    <lineage>
        <taxon>Eukaryota</taxon>
        <taxon>Metazoa</taxon>
        <taxon>Spiralia</taxon>
        <taxon>Lophotrochozoa</taxon>
        <taxon>Platyhelminthes</taxon>
        <taxon>Trematoda</taxon>
        <taxon>Digenea</taxon>
        <taxon>Strigeidida</taxon>
        <taxon>Schistosomatoidea</taxon>
        <taxon>Schistosomatidae</taxon>
        <taxon>Schistosoma</taxon>
    </lineage>
</organism>
<evidence type="ECO:0000313" key="2">
    <source>
        <dbReference type="EMBL" id="RTG80124.1"/>
    </source>
</evidence>
<comment type="caution">
    <text evidence="2">The sequence shown here is derived from an EMBL/GenBank/DDBJ whole genome shotgun (WGS) entry which is preliminary data.</text>
</comment>
<sequence>MPAPIENTEDWTPEDQRQKISELDDNVVDVHGVRYIHDVVVEITGTAGCAKPSYVRKTASFMLSQVSWSEKVRGQDDVLLRS</sequence>
<name>A0A430PXE4_SCHBO</name>
<accession>A0A430PXE4</accession>
<evidence type="ECO:0000313" key="3">
    <source>
        <dbReference type="Proteomes" id="UP000290809"/>
    </source>
</evidence>
<protein>
    <submittedName>
        <fullName evidence="2">Uncharacterized protein</fullName>
    </submittedName>
</protein>
<dbReference type="EMBL" id="QMKO01004493">
    <property type="protein sequence ID" value="RTG80124.1"/>
    <property type="molecule type" value="Genomic_DNA"/>
</dbReference>
<gene>
    <name evidence="2" type="ORF">DC041_0001590</name>
</gene>
<keyword evidence="3" id="KW-1185">Reference proteome</keyword>
<feature type="region of interest" description="Disordered" evidence="1">
    <location>
        <begin position="1"/>
        <end position="20"/>
    </location>
</feature>
<proteinExistence type="predicted"/>
<dbReference type="AlphaFoldDB" id="A0A430PXE4"/>
<evidence type="ECO:0000256" key="1">
    <source>
        <dbReference type="SAM" id="MobiDB-lite"/>
    </source>
</evidence>
<dbReference type="Proteomes" id="UP000290809">
    <property type="component" value="Unassembled WGS sequence"/>
</dbReference>